<sequence>MPLNTWLLFVTTVFFVSATPGPNMLLAMTHGIHHGVRRTAVTCLGLMSGLGIIMLGSAAGLGALLAASEQLFSIVKYAGAAYLIYLGIKTWRAIPQPVTEVADDESIRHTPWMMFRTGFLVSMSNPKAFIFFTALFPQFMDARLPQGPQLAVLAATFYVIEASWQFAYASGGARLAGWLNSARRLKLVNQVSGGAFVGAGLLLSGVSRH</sequence>
<evidence type="ECO:0000256" key="6">
    <source>
        <dbReference type="ARBA" id="ARBA00023136"/>
    </source>
</evidence>
<evidence type="ECO:0000256" key="4">
    <source>
        <dbReference type="ARBA" id="ARBA00022692"/>
    </source>
</evidence>
<keyword evidence="5 7" id="KW-1133">Transmembrane helix</keyword>
<evidence type="ECO:0000313" key="9">
    <source>
        <dbReference type="Proteomes" id="UP000248395"/>
    </source>
</evidence>
<feature type="transmembrane region" description="Helical" evidence="7">
    <location>
        <begin position="71"/>
        <end position="88"/>
    </location>
</feature>
<dbReference type="PIRSF" id="PIRSF006324">
    <property type="entry name" value="LeuE"/>
    <property type="match status" value="1"/>
</dbReference>
<feature type="transmembrane region" description="Helical" evidence="7">
    <location>
        <begin position="187"/>
        <end position="206"/>
    </location>
</feature>
<accession>A0A318JCP9</accession>
<dbReference type="PANTHER" id="PTHR30086">
    <property type="entry name" value="ARGININE EXPORTER PROTEIN ARGO"/>
    <property type="match status" value="1"/>
</dbReference>
<keyword evidence="3" id="KW-1003">Cell membrane</keyword>
<feature type="transmembrane region" description="Helical" evidence="7">
    <location>
        <begin position="40"/>
        <end position="65"/>
    </location>
</feature>
<feature type="transmembrane region" description="Helical" evidence="7">
    <location>
        <begin position="6"/>
        <end position="28"/>
    </location>
</feature>
<comment type="similarity">
    <text evidence="2">Belongs to the Rht family.</text>
</comment>
<evidence type="ECO:0000256" key="2">
    <source>
        <dbReference type="ARBA" id="ARBA00007928"/>
    </source>
</evidence>
<comment type="subcellular location">
    <subcellularLocation>
        <location evidence="1">Cell membrane</location>
        <topology evidence="1">Multi-pass membrane protein</topology>
    </subcellularLocation>
</comment>
<organism evidence="8 9">
    <name type="scientific">Aquitalea magnusonii</name>
    <dbReference type="NCBI Taxonomy" id="332411"/>
    <lineage>
        <taxon>Bacteria</taxon>
        <taxon>Pseudomonadati</taxon>
        <taxon>Pseudomonadota</taxon>
        <taxon>Betaproteobacteria</taxon>
        <taxon>Neisseriales</taxon>
        <taxon>Chromobacteriaceae</taxon>
        <taxon>Aquitalea</taxon>
    </lineage>
</organism>
<keyword evidence="4 7" id="KW-0812">Transmembrane</keyword>
<dbReference type="EMBL" id="QJKC01000009">
    <property type="protein sequence ID" value="PXX46168.1"/>
    <property type="molecule type" value="Genomic_DNA"/>
</dbReference>
<name>A0A318JCP9_9NEIS</name>
<evidence type="ECO:0000256" key="3">
    <source>
        <dbReference type="ARBA" id="ARBA00022475"/>
    </source>
</evidence>
<dbReference type="InterPro" id="IPR001123">
    <property type="entry name" value="LeuE-type"/>
</dbReference>
<dbReference type="GO" id="GO:0005886">
    <property type="term" value="C:plasma membrane"/>
    <property type="evidence" value="ECO:0007669"/>
    <property type="project" value="UniProtKB-SubCell"/>
</dbReference>
<evidence type="ECO:0000313" key="8">
    <source>
        <dbReference type="EMBL" id="PXX46168.1"/>
    </source>
</evidence>
<dbReference type="Proteomes" id="UP000248395">
    <property type="component" value="Unassembled WGS sequence"/>
</dbReference>
<proteinExistence type="inferred from homology"/>
<dbReference type="AlphaFoldDB" id="A0A318JCP9"/>
<keyword evidence="6 7" id="KW-0472">Membrane</keyword>
<evidence type="ECO:0000256" key="5">
    <source>
        <dbReference type="ARBA" id="ARBA00022989"/>
    </source>
</evidence>
<dbReference type="OrthoDB" id="9804822at2"/>
<feature type="transmembrane region" description="Helical" evidence="7">
    <location>
        <begin position="150"/>
        <end position="167"/>
    </location>
</feature>
<keyword evidence="9" id="KW-1185">Reference proteome</keyword>
<dbReference type="RefSeq" id="WP_059285129.1">
    <property type="nucleotide sequence ID" value="NZ_LNQU01000015.1"/>
</dbReference>
<evidence type="ECO:0000256" key="1">
    <source>
        <dbReference type="ARBA" id="ARBA00004651"/>
    </source>
</evidence>
<dbReference type="PANTHER" id="PTHR30086:SF14">
    <property type="entry name" value="HOMOSERINE_HOMOSERINE LACTONE EFFLUX PROTEIN"/>
    <property type="match status" value="1"/>
</dbReference>
<protein>
    <submittedName>
        <fullName evidence="8">Threonine/homoserine/homoserine lactone efflux protein</fullName>
    </submittedName>
</protein>
<dbReference type="Pfam" id="PF01810">
    <property type="entry name" value="LysE"/>
    <property type="match status" value="1"/>
</dbReference>
<gene>
    <name evidence="8" type="ORF">DFR38_1099</name>
</gene>
<reference evidence="8 9" key="1">
    <citation type="submission" date="2018-05" db="EMBL/GenBank/DDBJ databases">
        <title>Genomic Encyclopedia of Type Strains, Phase IV (KMG-IV): sequencing the most valuable type-strain genomes for metagenomic binning, comparative biology and taxonomic classification.</title>
        <authorList>
            <person name="Goeker M."/>
        </authorList>
    </citation>
    <scope>NUCLEOTIDE SEQUENCE [LARGE SCALE GENOMIC DNA]</scope>
    <source>
        <strain evidence="8 9">DSM 25134</strain>
    </source>
</reference>
<evidence type="ECO:0000256" key="7">
    <source>
        <dbReference type="SAM" id="Phobius"/>
    </source>
</evidence>
<comment type="caution">
    <text evidence="8">The sequence shown here is derived from an EMBL/GenBank/DDBJ whole genome shotgun (WGS) entry which is preliminary data.</text>
</comment>
<dbReference type="GO" id="GO:0042970">
    <property type="term" value="F:homoserine transmembrane transporter activity"/>
    <property type="evidence" value="ECO:0007669"/>
    <property type="project" value="TreeGrafter"/>
</dbReference>